<keyword evidence="3" id="KW-1185">Reference proteome</keyword>
<feature type="signal peptide" evidence="1">
    <location>
        <begin position="1"/>
        <end position="25"/>
    </location>
</feature>
<protein>
    <recommendedName>
        <fullName evidence="4">DUF4367 domain-containing protein</fullName>
    </recommendedName>
</protein>
<dbReference type="PROSITE" id="PS51257">
    <property type="entry name" value="PROKAR_LIPOPROTEIN"/>
    <property type="match status" value="1"/>
</dbReference>
<dbReference type="RefSeq" id="WP_053477610.1">
    <property type="nucleotide sequence ID" value="NZ_CP041305.1"/>
</dbReference>
<reference evidence="2 3" key="1">
    <citation type="submission" date="2015-09" db="EMBL/GenBank/DDBJ databases">
        <title>Genome sequencing project for genomic taxonomy and phylogenomics of Bacillus-like bacteria.</title>
        <authorList>
            <person name="Liu B."/>
            <person name="Wang J."/>
            <person name="Zhu Y."/>
            <person name="Liu G."/>
            <person name="Chen Q."/>
            <person name="Chen Z."/>
            <person name="Lan J."/>
            <person name="Che J."/>
            <person name="Ge C."/>
            <person name="Shi H."/>
            <person name="Pan Z."/>
            <person name="Liu X."/>
        </authorList>
    </citation>
    <scope>NUCLEOTIDE SEQUENCE [LARGE SCALE GENOMIC DNA]</scope>
    <source>
        <strain evidence="2 3">FJAT-18043</strain>
    </source>
</reference>
<dbReference type="Proteomes" id="UP000050996">
    <property type="component" value="Unassembled WGS sequence"/>
</dbReference>
<feature type="chain" id="PRO_5038991739" description="DUF4367 domain-containing protein" evidence="1">
    <location>
        <begin position="26"/>
        <end position="168"/>
    </location>
</feature>
<dbReference type="EMBL" id="LJIX01000006">
    <property type="protein sequence ID" value="KQL22013.1"/>
    <property type="molecule type" value="Genomic_DNA"/>
</dbReference>
<gene>
    <name evidence="2" type="ORF">AN957_21120</name>
</gene>
<dbReference type="AlphaFoldDB" id="A0A0Q3TFU7"/>
<evidence type="ECO:0000313" key="2">
    <source>
        <dbReference type="EMBL" id="KQL22013.1"/>
    </source>
</evidence>
<evidence type="ECO:0000313" key="3">
    <source>
        <dbReference type="Proteomes" id="UP000050996"/>
    </source>
</evidence>
<dbReference type="STRING" id="1637975.AN957_21120"/>
<sequence>MRNISKAALLLFTVVLLLSACSASLKEEQKAAKDAVNEAFKGTPTETNNKNEDIAFYLPFGVEVKETSPNNIILKNGSKTYILFYNQHEGPESKVVYEATMKQKKYDLNEIYEKDQHFGFLLIKNTDKNMNEMTIGVGGVKITSQSKTKQLTSDAAIMSEIVNSVTMK</sequence>
<organism evidence="2 3">
    <name type="scientific">Cytobacillus solani</name>
    <dbReference type="NCBI Taxonomy" id="1637975"/>
    <lineage>
        <taxon>Bacteria</taxon>
        <taxon>Bacillati</taxon>
        <taxon>Bacillota</taxon>
        <taxon>Bacilli</taxon>
        <taxon>Bacillales</taxon>
        <taxon>Bacillaceae</taxon>
        <taxon>Cytobacillus</taxon>
    </lineage>
</organism>
<name>A0A0Q3TFU7_9BACI</name>
<evidence type="ECO:0008006" key="4">
    <source>
        <dbReference type="Google" id="ProtNLM"/>
    </source>
</evidence>
<keyword evidence="1" id="KW-0732">Signal</keyword>
<comment type="caution">
    <text evidence="2">The sequence shown here is derived from an EMBL/GenBank/DDBJ whole genome shotgun (WGS) entry which is preliminary data.</text>
</comment>
<accession>A0A0Q3TFU7</accession>
<evidence type="ECO:0000256" key="1">
    <source>
        <dbReference type="SAM" id="SignalP"/>
    </source>
</evidence>
<dbReference type="PATRIC" id="fig|1637975.4.peg.4204"/>
<proteinExistence type="predicted"/>